<dbReference type="SUPFAM" id="SSF90209">
    <property type="entry name" value="Ran binding protein zinc finger-like"/>
    <property type="match status" value="1"/>
</dbReference>
<dbReference type="GO" id="GO:0008270">
    <property type="term" value="F:zinc ion binding"/>
    <property type="evidence" value="ECO:0007669"/>
    <property type="project" value="UniProtKB-KW"/>
</dbReference>
<dbReference type="InterPro" id="IPR036443">
    <property type="entry name" value="Znf_RanBP2_sf"/>
</dbReference>
<dbReference type="PANTHER" id="PTHR46151">
    <property type="entry name" value="NEP1-INTERACTING PROTEIN-LIKE 2"/>
    <property type="match status" value="1"/>
</dbReference>
<evidence type="ECO:0000256" key="2">
    <source>
        <dbReference type="ARBA" id="ARBA00022723"/>
    </source>
</evidence>
<keyword evidence="2" id="KW-0479">Metal-binding</keyword>
<keyword evidence="4" id="KW-0862">Zinc</keyword>
<dbReference type="Pfam" id="PF13639">
    <property type="entry name" value="zf-RING_2"/>
    <property type="match status" value="1"/>
</dbReference>
<evidence type="ECO:0000256" key="7">
    <source>
        <dbReference type="SAM" id="Phobius"/>
    </source>
</evidence>
<dbReference type="Proteomes" id="UP001633002">
    <property type="component" value="Unassembled WGS sequence"/>
</dbReference>
<accession>A0ABD3GYR4</accession>
<dbReference type="InterPro" id="IPR001841">
    <property type="entry name" value="Znf_RING"/>
</dbReference>
<dbReference type="PANTHER" id="PTHR46151:SF18">
    <property type="entry name" value="NEP1-INTERACTING PROTEIN-LIKE 2"/>
    <property type="match status" value="1"/>
</dbReference>
<reference evidence="9 10" key="1">
    <citation type="submission" date="2024-09" db="EMBL/GenBank/DDBJ databases">
        <title>Chromosome-scale assembly of Riccia sorocarpa.</title>
        <authorList>
            <person name="Paukszto L."/>
        </authorList>
    </citation>
    <scope>NUCLEOTIDE SEQUENCE [LARGE SCALE GENOMIC DNA]</scope>
    <source>
        <strain evidence="9">LP-2024</strain>
        <tissue evidence="9">Aerial parts of the thallus</tissue>
    </source>
</reference>
<keyword evidence="7" id="KW-1133">Transmembrane helix</keyword>
<dbReference type="Gene3D" id="3.30.40.10">
    <property type="entry name" value="Zinc/RING finger domain, C3HC4 (zinc finger)"/>
    <property type="match status" value="1"/>
</dbReference>
<evidence type="ECO:0000313" key="10">
    <source>
        <dbReference type="Proteomes" id="UP001633002"/>
    </source>
</evidence>
<dbReference type="AlphaFoldDB" id="A0ABD3GYR4"/>
<feature type="transmembrane region" description="Helical" evidence="7">
    <location>
        <begin position="69"/>
        <end position="97"/>
    </location>
</feature>
<evidence type="ECO:0000313" key="9">
    <source>
        <dbReference type="EMBL" id="KAL3684390.1"/>
    </source>
</evidence>
<dbReference type="InterPro" id="IPR013083">
    <property type="entry name" value="Znf_RING/FYVE/PHD"/>
</dbReference>
<proteinExistence type="predicted"/>
<protein>
    <recommendedName>
        <fullName evidence="8">RING-type domain-containing protein</fullName>
    </recommendedName>
</protein>
<comment type="caution">
    <text evidence="9">The sequence shown here is derived from an EMBL/GenBank/DDBJ whole genome shotgun (WGS) entry which is preliminary data.</text>
</comment>
<evidence type="ECO:0000256" key="1">
    <source>
        <dbReference type="ARBA" id="ARBA00004370"/>
    </source>
</evidence>
<dbReference type="EMBL" id="JBJQOH010000006">
    <property type="protein sequence ID" value="KAL3684390.1"/>
    <property type="molecule type" value="Genomic_DNA"/>
</dbReference>
<sequence length="270" mass="28811">MTTSVVTGGETSGWSCAVCTYLNDMDQDMCPLCFHTRAYTHQLAMLSQLTDHAALASSSSRSGFNFSRIFQGAITGAVTGMFAIVGAFTGAVTGAFAGRSSDNGLLRGAGLGALAGAVLSVEVLDATRAYWASERSASSAAASLAEFLEDILSGRFVQEQLSPALLTAHRWQVNTDEMSYDELYEMFGSGLPAVKGASRASLEELPTHVVNSDNGKDVFGECICCAICLQELQQGEIARSLPPCQHTFHMNCVDRWLTQHGSCPVCRQDI</sequence>
<feature type="domain" description="RING-type" evidence="8">
    <location>
        <begin position="225"/>
        <end position="267"/>
    </location>
</feature>
<dbReference type="SMART" id="SM00184">
    <property type="entry name" value="RING"/>
    <property type="match status" value="1"/>
</dbReference>
<keyword evidence="3 6" id="KW-0863">Zinc-finger</keyword>
<comment type="subcellular location">
    <subcellularLocation>
        <location evidence="1">Membrane</location>
    </subcellularLocation>
</comment>
<dbReference type="InterPro" id="IPR001876">
    <property type="entry name" value="Znf_RanBP2"/>
</dbReference>
<keyword evidence="7" id="KW-0812">Transmembrane</keyword>
<keyword evidence="5 7" id="KW-0472">Membrane</keyword>
<gene>
    <name evidence="9" type="ORF">R1sor_002412</name>
</gene>
<evidence type="ECO:0000256" key="5">
    <source>
        <dbReference type="ARBA" id="ARBA00023136"/>
    </source>
</evidence>
<dbReference type="PROSITE" id="PS50089">
    <property type="entry name" value="ZF_RING_2"/>
    <property type="match status" value="1"/>
</dbReference>
<dbReference type="Gene3D" id="2.30.30.380">
    <property type="entry name" value="Zn-finger domain of Sec23/24"/>
    <property type="match status" value="1"/>
</dbReference>
<evidence type="ECO:0000256" key="3">
    <source>
        <dbReference type="ARBA" id="ARBA00022771"/>
    </source>
</evidence>
<organism evidence="9 10">
    <name type="scientific">Riccia sorocarpa</name>
    <dbReference type="NCBI Taxonomy" id="122646"/>
    <lineage>
        <taxon>Eukaryota</taxon>
        <taxon>Viridiplantae</taxon>
        <taxon>Streptophyta</taxon>
        <taxon>Embryophyta</taxon>
        <taxon>Marchantiophyta</taxon>
        <taxon>Marchantiopsida</taxon>
        <taxon>Marchantiidae</taxon>
        <taxon>Marchantiales</taxon>
        <taxon>Ricciaceae</taxon>
        <taxon>Riccia</taxon>
    </lineage>
</organism>
<evidence type="ECO:0000256" key="4">
    <source>
        <dbReference type="ARBA" id="ARBA00022833"/>
    </source>
</evidence>
<evidence type="ECO:0000256" key="6">
    <source>
        <dbReference type="PROSITE-ProRule" id="PRU00175"/>
    </source>
</evidence>
<dbReference type="GO" id="GO:0016020">
    <property type="term" value="C:membrane"/>
    <property type="evidence" value="ECO:0007669"/>
    <property type="project" value="UniProtKB-SubCell"/>
</dbReference>
<name>A0ABD3GYR4_9MARC</name>
<dbReference type="PROSITE" id="PS01358">
    <property type="entry name" value="ZF_RANBP2_1"/>
    <property type="match status" value="1"/>
</dbReference>
<evidence type="ECO:0000259" key="8">
    <source>
        <dbReference type="PROSITE" id="PS50089"/>
    </source>
</evidence>
<dbReference type="SUPFAM" id="SSF57850">
    <property type="entry name" value="RING/U-box"/>
    <property type="match status" value="1"/>
</dbReference>
<keyword evidence="10" id="KW-1185">Reference proteome</keyword>